<dbReference type="OrthoDB" id="9784740at2"/>
<dbReference type="HOGENOM" id="CLU_095329_0_0_9"/>
<sequence>MQDQVRQQIFSLIDPDYQKFSAKLNPTASNILGVRLPHLRKLAKQIAKDDWRRYLATAKDDYFEEVMLQGLVIGSIKADIEEILSEAAKFIPKINNWSVCDSFCSSLKVTNKYKERVWEFIQPYIASDQEYDLRFAVVMMLNYYLDREYIDQVLSILDRIKHEAYYVKMAIAWAISMCFIKFPDQTIVFLKDNTLDDFTYHKALQKITESHRVDQETKMQIRQMRRK</sequence>
<name>K0IVS9_AMPXN</name>
<evidence type="ECO:0000313" key="1">
    <source>
        <dbReference type="EMBL" id="BAM46535.1"/>
    </source>
</evidence>
<evidence type="ECO:0000313" key="2">
    <source>
        <dbReference type="Proteomes" id="UP000006294"/>
    </source>
</evidence>
<dbReference type="eggNOG" id="COG4912">
    <property type="taxonomic scope" value="Bacteria"/>
</dbReference>
<dbReference type="InterPro" id="IPR016024">
    <property type="entry name" value="ARM-type_fold"/>
</dbReference>
<dbReference type="EMBL" id="AP012050">
    <property type="protein sequence ID" value="BAM46535.1"/>
    <property type="molecule type" value="Genomic_DNA"/>
</dbReference>
<organism evidence="1 2">
    <name type="scientific">Amphibacillus xylanus (strain ATCC 51415 / DSM 6626 / JCM 7361 / LMG 17667 / NBRC 15112 / Ep01)</name>
    <dbReference type="NCBI Taxonomy" id="698758"/>
    <lineage>
        <taxon>Bacteria</taxon>
        <taxon>Bacillati</taxon>
        <taxon>Bacillota</taxon>
        <taxon>Bacilli</taxon>
        <taxon>Bacillales</taxon>
        <taxon>Bacillaceae</taxon>
        <taxon>Amphibacillus</taxon>
    </lineage>
</organism>
<keyword evidence="2" id="KW-1185">Reference proteome</keyword>
<dbReference type="PANTHER" id="PTHR34070">
    <property type="entry name" value="ARMADILLO-TYPE FOLD"/>
    <property type="match status" value="1"/>
</dbReference>
<dbReference type="InterPro" id="IPR014825">
    <property type="entry name" value="DNA_alkylation"/>
</dbReference>
<dbReference type="SUPFAM" id="SSF48371">
    <property type="entry name" value="ARM repeat"/>
    <property type="match status" value="1"/>
</dbReference>
<dbReference type="Proteomes" id="UP000006294">
    <property type="component" value="Chromosome"/>
</dbReference>
<gene>
    <name evidence="1" type="ordered locus">AXY_04030</name>
</gene>
<dbReference type="AlphaFoldDB" id="K0IVS9"/>
<dbReference type="PANTHER" id="PTHR34070:SF1">
    <property type="entry name" value="DNA ALKYLATION REPAIR PROTEIN"/>
    <property type="match status" value="1"/>
</dbReference>
<proteinExistence type="predicted"/>
<dbReference type="PATRIC" id="fig|698758.3.peg.405"/>
<dbReference type="Pfam" id="PF08713">
    <property type="entry name" value="DNA_alkylation"/>
    <property type="match status" value="1"/>
</dbReference>
<protein>
    <recommendedName>
        <fullName evidence="3">DNA alkylation repair enzyme</fullName>
    </recommendedName>
</protein>
<reference evidence="1 2" key="1">
    <citation type="submission" date="2011-01" db="EMBL/GenBank/DDBJ databases">
        <title>Whole genome sequence of Amphibacillus xylinus NBRC 15112.</title>
        <authorList>
            <person name="Nakazawa H."/>
            <person name="Katano Y."/>
            <person name="Nakamura S."/>
            <person name="Sasagawa M."/>
            <person name="Fukada J."/>
            <person name="Arai T."/>
            <person name="Sasakura N."/>
            <person name="Mochizuki D."/>
            <person name="Hosoyama A."/>
            <person name="Harada K."/>
            <person name="Horikawa H."/>
            <person name="Kato Y."/>
            <person name="Harada T."/>
            <person name="Sasaki K."/>
            <person name="Sekiguchi M."/>
            <person name="Hodoyama M."/>
            <person name="Nishiko R."/>
            <person name="Narita H."/>
            <person name="Hanamaki A."/>
            <person name="Hata C."/>
            <person name="Konno Y."/>
            <person name="Niimura Y."/>
            <person name="Yamazaki S."/>
            <person name="Fujita N."/>
        </authorList>
    </citation>
    <scope>NUCLEOTIDE SEQUENCE [LARGE SCALE GENOMIC DNA]</scope>
    <source>
        <strain evidence="2">ATCC 51415 / DSM 6626 / JCM 7361 / LMG 17667 / NBRC 15112 / Ep01</strain>
    </source>
</reference>
<dbReference type="KEGG" id="axl:AXY_04030"/>
<dbReference type="STRING" id="698758.AXY_04030"/>
<dbReference type="RefSeq" id="WP_015009141.1">
    <property type="nucleotide sequence ID" value="NC_018704.1"/>
</dbReference>
<dbReference type="CDD" id="cd06561">
    <property type="entry name" value="AlkD_like"/>
    <property type="match status" value="1"/>
</dbReference>
<accession>K0IVS9</accession>
<evidence type="ECO:0008006" key="3">
    <source>
        <dbReference type="Google" id="ProtNLM"/>
    </source>
</evidence>
<dbReference type="Gene3D" id="1.25.10.90">
    <property type="match status" value="1"/>
</dbReference>